<gene>
    <name evidence="1" type="ORF">METZ01_LOCUS41429</name>
</gene>
<evidence type="ECO:0000313" key="1">
    <source>
        <dbReference type="EMBL" id="SUZ88575.1"/>
    </source>
</evidence>
<sequence>MAILKVAAVGSTDELLMKASSTWIVSVDGAIAIGQEILDSFCEILVSKQGS</sequence>
<organism evidence="1">
    <name type="scientific">marine metagenome</name>
    <dbReference type="NCBI Taxonomy" id="408172"/>
    <lineage>
        <taxon>unclassified sequences</taxon>
        <taxon>metagenomes</taxon>
        <taxon>ecological metagenomes</taxon>
    </lineage>
</organism>
<name>A0A381R9Z9_9ZZZZ</name>
<dbReference type="EMBL" id="UINC01001777">
    <property type="protein sequence ID" value="SUZ88575.1"/>
    <property type="molecule type" value="Genomic_DNA"/>
</dbReference>
<reference evidence="1" key="1">
    <citation type="submission" date="2018-05" db="EMBL/GenBank/DDBJ databases">
        <authorList>
            <person name="Lanie J.A."/>
            <person name="Ng W.-L."/>
            <person name="Kazmierczak K.M."/>
            <person name="Andrzejewski T.M."/>
            <person name="Davidsen T.M."/>
            <person name="Wayne K.J."/>
            <person name="Tettelin H."/>
            <person name="Glass J.I."/>
            <person name="Rusch D."/>
            <person name="Podicherti R."/>
            <person name="Tsui H.-C.T."/>
            <person name="Winkler M.E."/>
        </authorList>
    </citation>
    <scope>NUCLEOTIDE SEQUENCE</scope>
</reference>
<protein>
    <submittedName>
        <fullName evidence="1">Uncharacterized protein</fullName>
    </submittedName>
</protein>
<proteinExistence type="predicted"/>
<accession>A0A381R9Z9</accession>
<dbReference type="AlphaFoldDB" id="A0A381R9Z9"/>